<keyword evidence="3" id="KW-1185">Reference proteome</keyword>
<accession>A0A318SST8</accession>
<sequence>MTDSTDPTPSPVLPVNILLSDIRSRLIRLEDAITAFASSIEKDRELSDPTETLQQIAEQMERAARTLAACAEDFGEAAPSRATLSQLEERSLRQEQALQRLTAMTEQMMQALLLPLPEQEGR</sequence>
<evidence type="ECO:0000313" key="3">
    <source>
        <dbReference type="Proteomes" id="UP000248311"/>
    </source>
</evidence>
<dbReference type="AlphaFoldDB" id="A0A318SST8"/>
<feature type="coiled-coil region" evidence="1">
    <location>
        <begin position="53"/>
        <end position="104"/>
    </location>
</feature>
<reference evidence="2 3" key="1">
    <citation type="submission" date="2018-06" db="EMBL/GenBank/DDBJ databases">
        <title>Genomic Encyclopedia of Type Strains, Phase III (KMG-III): the genomes of soil and plant-associated and newly described type strains.</title>
        <authorList>
            <person name="Whitman W."/>
        </authorList>
    </citation>
    <scope>NUCLEOTIDE SEQUENCE [LARGE SCALE GENOMIC DNA]</scope>
    <source>
        <strain evidence="2 3">CECT 9025</strain>
    </source>
</reference>
<keyword evidence="1" id="KW-0175">Coiled coil</keyword>
<comment type="caution">
    <text evidence="2">The sequence shown here is derived from an EMBL/GenBank/DDBJ whole genome shotgun (WGS) entry which is preliminary data.</text>
</comment>
<name>A0A318SST8_9RHOB</name>
<proteinExistence type="predicted"/>
<organism evidence="2 3">
    <name type="scientific">Pseudoroseicyclus aestuarii</name>
    <dbReference type="NCBI Taxonomy" id="1795041"/>
    <lineage>
        <taxon>Bacteria</taxon>
        <taxon>Pseudomonadati</taxon>
        <taxon>Pseudomonadota</taxon>
        <taxon>Alphaproteobacteria</taxon>
        <taxon>Rhodobacterales</taxon>
        <taxon>Paracoccaceae</taxon>
        <taxon>Pseudoroseicyclus</taxon>
    </lineage>
</organism>
<gene>
    <name evidence="2" type="ORF">DFP88_10549</name>
</gene>
<dbReference type="Proteomes" id="UP000248311">
    <property type="component" value="Unassembled WGS sequence"/>
</dbReference>
<evidence type="ECO:0000313" key="2">
    <source>
        <dbReference type="EMBL" id="PYE82209.1"/>
    </source>
</evidence>
<dbReference type="EMBL" id="QJTE01000005">
    <property type="protein sequence ID" value="PYE82209.1"/>
    <property type="molecule type" value="Genomic_DNA"/>
</dbReference>
<protein>
    <submittedName>
        <fullName evidence="2">Uncharacterized protein</fullName>
    </submittedName>
</protein>
<evidence type="ECO:0000256" key="1">
    <source>
        <dbReference type="SAM" id="Coils"/>
    </source>
</evidence>